<dbReference type="AlphaFoldDB" id="A0A8J7GH75"/>
<keyword evidence="1" id="KW-0812">Transmembrane</keyword>
<organism evidence="2 3">
    <name type="scientific">Longispora fulva</name>
    <dbReference type="NCBI Taxonomy" id="619741"/>
    <lineage>
        <taxon>Bacteria</taxon>
        <taxon>Bacillati</taxon>
        <taxon>Actinomycetota</taxon>
        <taxon>Actinomycetes</taxon>
        <taxon>Micromonosporales</taxon>
        <taxon>Micromonosporaceae</taxon>
        <taxon>Longispora</taxon>
    </lineage>
</organism>
<accession>A0A8J7GH75</accession>
<keyword evidence="1" id="KW-0472">Membrane</keyword>
<reference evidence="2" key="1">
    <citation type="submission" date="2020-11" db="EMBL/GenBank/DDBJ databases">
        <title>Sequencing the genomes of 1000 actinobacteria strains.</title>
        <authorList>
            <person name="Klenk H.-P."/>
        </authorList>
    </citation>
    <scope>NUCLEOTIDE SEQUENCE</scope>
    <source>
        <strain evidence="2">DSM 45356</strain>
    </source>
</reference>
<dbReference type="RefSeq" id="WP_197005710.1">
    <property type="nucleotide sequence ID" value="NZ_BONS01000011.1"/>
</dbReference>
<dbReference type="EMBL" id="JADOUF010000001">
    <property type="protein sequence ID" value="MBG6139014.1"/>
    <property type="molecule type" value="Genomic_DNA"/>
</dbReference>
<gene>
    <name evidence="2" type="ORF">IW245_005208</name>
</gene>
<comment type="caution">
    <text evidence="2">The sequence shown here is derived from an EMBL/GenBank/DDBJ whole genome shotgun (WGS) entry which is preliminary data.</text>
</comment>
<feature type="transmembrane region" description="Helical" evidence="1">
    <location>
        <begin position="84"/>
        <end position="102"/>
    </location>
</feature>
<evidence type="ECO:0000256" key="1">
    <source>
        <dbReference type="SAM" id="Phobius"/>
    </source>
</evidence>
<sequence>MAVVTAGPTRELPVLRDGTRTWRGGCPRCREGMVALDDAEATLVMELSGGRNGDWRADRCADRCADRRSWHLVRRTHHGRPRGSQAWAWVLVVAAALVVLALM</sequence>
<keyword evidence="1" id="KW-1133">Transmembrane helix</keyword>
<proteinExistence type="predicted"/>
<evidence type="ECO:0000313" key="3">
    <source>
        <dbReference type="Proteomes" id="UP000622552"/>
    </source>
</evidence>
<keyword evidence="3" id="KW-1185">Reference proteome</keyword>
<evidence type="ECO:0000313" key="2">
    <source>
        <dbReference type="EMBL" id="MBG6139014.1"/>
    </source>
</evidence>
<dbReference type="Proteomes" id="UP000622552">
    <property type="component" value="Unassembled WGS sequence"/>
</dbReference>
<protein>
    <submittedName>
        <fullName evidence="2">Uncharacterized protein</fullName>
    </submittedName>
</protein>
<name>A0A8J7GH75_9ACTN</name>